<organism evidence="8 9">
    <name type="scientific">Candidatus Jettenia ecosi</name>
    <dbReference type="NCBI Taxonomy" id="2494326"/>
    <lineage>
        <taxon>Bacteria</taxon>
        <taxon>Pseudomonadati</taxon>
        <taxon>Planctomycetota</taxon>
        <taxon>Candidatus Brocadiia</taxon>
        <taxon>Candidatus Brocadiales</taxon>
        <taxon>Candidatus Brocadiaceae</taxon>
        <taxon>Candidatus Jettenia</taxon>
    </lineage>
</organism>
<keyword evidence="6" id="KW-0902">Two-component regulatory system</keyword>
<dbReference type="PANTHER" id="PTHR43711:SF1">
    <property type="entry name" value="HISTIDINE KINASE 1"/>
    <property type="match status" value="1"/>
</dbReference>
<keyword evidence="4" id="KW-0808">Transferase</keyword>
<dbReference type="AlphaFoldDB" id="A0A533Q677"/>
<dbReference type="InterPro" id="IPR004358">
    <property type="entry name" value="Sig_transdc_His_kin-like_C"/>
</dbReference>
<dbReference type="FunFam" id="3.30.565.10:FF:000006">
    <property type="entry name" value="Sensor histidine kinase WalK"/>
    <property type="match status" value="1"/>
</dbReference>
<evidence type="ECO:0000256" key="2">
    <source>
        <dbReference type="ARBA" id="ARBA00012438"/>
    </source>
</evidence>
<dbReference type="InterPro" id="IPR036890">
    <property type="entry name" value="HATPase_C_sf"/>
</dbReference>
<dbReference type="SUPFAM" id="SSF55874">
    <property type="entry name" value="ATPase domain of HSP90 chaperone/DNA topoisomerase II/histidine kinase"/>
    <property type="match status" value="1"/>
</dbReference>
<dbReference type="SMART" id="SM00387">
    <property type="entry name" value="HATPase_c"/>
    <property type="match status" value="1"/>
</dbReference>
<proteinExistence type="predicted"/>
<dbReference type="EMBL" id="SULG01000135">
    <property type="protein sequence ID" value="TLD40083.1"/>
    <property type="molecule type" value="Genomic_DNA"/>
</dbReference>
<feature type="domain" description="Histidine kinase" evidence="7">
    <location>
        <begin position="1"/>
        <end position="116"/>
    </location>
</feature>
<dbReference type="InterPro" id="IPR003594">
    <property type="entry name" value="HATPase_dom"/>
</dbReference>
<dbReference type="Pfam" id="PF02518">
    <property type="entry name" value="HATPase_c"/>
    <property type="match status" value="1"/>
</dbReference>
<dbReference type="GO" id="GO:0000160">
    <property type="term" value="P:phosphorelay signal transduction system"/>
    <property type="evidence" value="ECO:0007669"/>
    <property type="project" value="UniProtKB-KW"/>
</dbReference>
<dbReference type="PROSITE" id="PS50109">
    <property type="entry name" value="HIS_KIN"/>
    <property type="match status" value="1"/>
</dbReference>
<dbReference type="GO" id="GO:0004673">
    <property type="term" value="F:protein histidine kinase activity"/>
    <property type="evidence" value="ECO:0007669"/>
    <property type="project" value="UniProtKB-EC"/>
</dbReference>
<accession>A0A533Q677</accession>
<keyword evidence="5" id="KW-0418">Kinase</keyword>
<evidence type="ECO:0000256" key="6">
    <source>
        <dbReference type="ARBA" id="ARBA00023012"/>
    </source>
</evidence>
<dbReference type="PANTHER" id="PTHR43711">
    <property type="entry name" value="TWO-COMPONENT HISTIDINE KINASE"/>
    <property type="match status" value="1"/>
</dbReference>
<dbReference type="Gene3D" id="3.30.565.10">
    <property type="entry name" value="Histidine kinase-like ATPase, C-terminal domain"/>
    <property type="match status" value="1"/>
</dbReference>
<evidence type="ECO:0000259" key="7">
    <source>
        <dbReference type="PROSITE" id="PS50109"/>
    </source>
</evidence>
<keyword evidence="3" id="KW-0597">Phosphoprotein</keyword>
<evidence type="ECO:0000313" key="8">
    <source>
        <dbReference type="EMBL" id="TLD40083.1"/>
    </source>
</evidence>
<dbReference type="CDD" id="cd00075">
    <property type="entry name" value="HATPase"/>
    <property type="match status" value="1"/>
</dbReference>
<dbReference type="InterPro" id="IPR050736">
    <property type="entry name" value="Sensor_HK_Regulatory"/>
</dbReference>
<comment type="caution">
    <text evidence="8">The sequence shown here is derived from an EMBL/GenBank/DDBJ whole genome shotgun (WGS) entry which is preliminary data.</text>
</comment>
<evidence type="ECO:0000256" key="3">
    <source>
        <dbReference type="ARBA" id="ARBA00022553"/>
    </source>
</evidence>
<dbReference type="InterPro" id="IPR005467">
    <property type="entry name" value="His_kinase_dom"/>
</dbReference>
<evidence type="ECO:0000256" key="5">
    <source>
        <dbReference type="ARBA" id="ARBA00022777"/>
    </source>
</evidence>
<comment type="catalytic activity">
    <reaction evidence="1">
        <text>ATP + protein L-histidine = ADP + protein N-phospho-L-histidine.</text>
        <dbReference type="EC" id="2.7.13.3"/>
    </reaction>
</comment>
<protein>
    <recommendedName>
        <fullName evidence="2">histidine kinase</fullName>
        <ecNumber evidence="2">2.7.13.3</ecNumber>
    </recommendedName>
</protein>
<dbReference type="EC" id="2.7.13.3" evidence="2"/>
<gene>
    <name evidence="8" type="ORF">JETT_3659</name>
</gene>
<evidence type="ECO:0000256" key="1">
    <source>
        <dbReference type="ARBA" id="ARBA00000085"/>
    </source>
</evidence>
<dbReference type="Proteomes" id="UP000319783">
    <property type="component" value="Unassembled WGS sequence"/>
</dbReference>
<evidence type="ECO:0000313" key="9">
    <source>
        <dbReference type="Proteomes" id="UP000319783"/>
    </source>
</evidence>
<evidence type="ECO:0000256" key="4">
    <source>
        <dbReference type="ARBA" id="ARBA00022679"/>
    </source>
</evidence>
<sequence>MIETNEYILRQLLTNLLDNAIKYTPKGGRIVLKIEPVNSSVLFEVSDTGIGIPKEHIPRIFERFYRVDPARSREMGGTGLGLPIVKHIVNLHHGLIKVESTPGIGSRFIITLPKQQPKRTT</sequence>
<dbReference type="PRINTS" id="PR00344">
    <property type="entry name" value="BCTRLSENSOR"/>
</dbReference>
<name>A0A533Q677_9BACT</name>
<reference evidence="8 9" key="1">
    <citation type="submission" date="2019-04" db="EMBL/GenBank/DDBJ databases">
        <title>Genome of a novel bacterium Candidatus Jettenia ecosi reconstructed from metagenome of an anammox bioreactor.</title>
        <authorList>
            <person name="Mardanov A.V."/>
            <person name="Beletsky A.V."/>
            <person name="Ravin N.V."/>
            <person name="Botchkova E.A."/>
            <person name="Litti Y.V."/>
            <person name="Nozhevnikova A.N."/>
        </authorList>
    </citation>
    <scope>NUCLEOTIDE SEQUENCE [LARGE SCALE GENOMIC DNA]</scope>
    <source>
        <strain evidence="8">J2</strain>
    </source>
</reference>